<feature type="signal peptide" evidence="2">
    <location>
        <begin position="1"/>
        <end position="20"/>
    </location>
</feature>
<dbReference type="AlphaFoldDB" id="A0A7X0ED43"/>
<evidence type="ECO:0000256" key="2">
    <source>
        <dbReference type="SAM" id="SignalP"/>
    </source>
</evidence>
<feature type="region of interest" description="Disordered" evidence="1">
    <location>
        <begin position="20"/>
        <end position="55"/>
    </location>
</feature>
<name>A0A7X0ED43_9PROT</name>
<dbReference type="Proteomes" id="UP000539175">
    <property type="component" value="Unassembled WGS sequence"/>
</dbReference>
<reference evidence="3 4" key="1">
    <citation type="submission" date="2020-08" db="EMBL/GenBank/DDBJ databases">
        <title>Genomic Encyclopedia of Type Strains, Phase IV (KMG-IV): sequencing the most valuable type-strain genomes for metagenomic binning, comparative biology and taxonomic classification.</title>
        <authorList>
            <person name="Goeker M."/>
        </authorList>
    </citation>
    <scope>NUCLEOTIDE SEQUENCE [LARGE SCALE GENOMIC DNA]</scope>
    <source>
        <strain evidence="3 4">DSM 22198</strain>
    </source>
</reference>
<evidence type="ECO:0008006" key="5">
    <source>
        <dbReference type="Google" id="ProtNLM"/>
    </source>
</evidence>
<sequence>MLFARLAALLLLFPAALAQAAPPPTSTQPGSAQPKTTAPRPSKAAADLPDGGLPKMGADYQAAETLTVNGVRQELRVFHDQGRERREMRDGGLSTVLILRPDRDAAFVLQPESHMAAPLSPQDPEAAPDLTRLSQLESEAVGRETLGGEAVVRYRVVGTYDQGGGFEGQVWSTADGVYMRVEGTANDGNGPVAIRLDLMDLKRGRQDGGLFELPKGYTMMNFGPIDAPVPEGLRGDTPKP</sequence>
<keyword evidence="4" id="KW-1185">Reference proteome</keyword>
<accession>A0A7X0ED43</accession>
<evidence type="ECO:0000313" key="3">
    <source>
        <dbReference type="EMBL" id="MBB6251745.1"/>
    </source>
</evidence>
<protein>
    <recommendedName>
        <fullName evidence="5">DUF4412 domain-containing protein</fullName>
    </recommendedName>
</protein>
<evidence type="ECO:0000313" key="4">
    <source>
        <dbReference type="Proteomes" id="UP000539175"/>
    </source>
</evidence>
<keyword evidence="2" id="KW-0732">Signal</keyword>
<gene>
    <name evidence="3" type="ORF">FHS74_002296</name>
</gene>
<comment type="caution">
    <text evidence="3">The sequence shown here is derived from an EMBL/GenBank/DDBJ whole genome shotgun (WGS) entry which is preliminary data.</text>
</comment>
<evidence type="ECO:0000256" key="1">
    <source>
        <dbReference type="SAM" id="MobiDB-lite"/>
    </source>
</evidence>
<feature type="compositionally biased region" description="Polar residues" evidence="1">
    <location>
        <begin position="27"/>
        <end position="36"/>
    </location>
</feature>
<feature type="chain" id="PRO_5030580834" description="DUF4412 domain-containing protein" evidence="2">
    <location>
        <begin position="21"/>
        <end position="240"/>
    </location>
</feature>
<proteinExistence type="predicted"/>
<dbReference type="RefSeq" id="WP_184800441.1">
    <property type="nucleotide sequence ID" value="NZ_JACIIZ010000005.1"/>
</dbReference>
<dbReference type="EMBL" id="JACIIZ010000005">
    <property type="protein sequence ID" value="MBB6251745.1"/>
    <property type="molecule type" value="Genomic_DNA"/>
</dbReference>
<organism evidence="3 4">
    <name type="scientific">Nitrospirillum iridis</name>
    <dbReference type="NCBI Taxonomy" id="765888"/>
    <lineage>
        <taxon>Bacteria</taxon>
        <taxon>Pseudomonadati</taxon>
        <taxon>Pseudomonadota</taxon>
        <taxon>Alphaproteobacteria</taxon>
        <taxon>Rhodospirillales</taxon>
        <taxon>Azospirillaceae</taxon>
        <taxon>Nitrospirillum</taxon>
    </lineage>
</organism>